<evidence type="ECO:0000313" key="1">
    <source>
        <dbReference type="EMBL" id="GAA3876115.1"/>
    </source>
</evidence>
<dbReference type="Proteomes" id="UP001501563">
    <property type="component" value="Unassembled WGS sequence"/>
</dbReference>
<dbReference type="EMBL" id="BAAAZA010000013">
    <property type="protein sequence ID" value="GAA3876115.1"/>
    <property type="molecule type" value="Genomic_DNA"/>
</dbReference>
<comment type="caution">
    <text evidence="1">The sequence shown here is derived from an EMBL/GenBank/DDBJ whole genome shotgun (WGS) entry which is preliminary data.</text>
</comment>
<reference evidence="2" key="1">
    <citation type="journal article" date="2019" name="Int. J. Syst. Evol. Microbiol.">
        <title>The Global Catalogue of Microorganisms (GCM) 10K type strain sequencing project: providing services to taxonomists for standard genome sequencing and annotation.</title>
        <authorList>
            <consortium name="The Broad Institute Genomics Platform"/>
            <consortium name="The Broad Institute Genome Sequencing Center for Infectious Disease"/>
            <person name="Wu L."/>
            <person name="Ma J."/>
        </authorList>
    </citation>
    <scope>NUCLEOTIDE SEQUENCE [LARGE SCALE GENOMIC DNA]</scope>
    <source>
        <strain evidence="2">JCM 16578</strain>
    </source>
</reference>
<accession>A0ABP7KHY1</accession>
<gene>
    <name evidence="1" type="ORF">GCM10022207_47570</name>
</gene>
<keyword evidence="2" id="KW-1185">Reference proteome</keyword>
<proteinExistence type="predicted"/>
<name>A0ABP7KHY1_9ACTN</name>
<sequence length="113" mass="12328">MYEVRREALVLRVLRVPRHGGYQQNADEMESGEVLVGERVGSLGIVDGFLREGGCRGGPLPVGRRRRPIRGNAGVVRGPWTFAVSWRAALSKSGSRWTGEPQLIFLLCGAVLG</sequence>
<organism evidence="1 2">
    <name type="scientific">Streptomyces lannensis</name>
    <dbReference type="NCBI Taxonomy" id="766498"/>
    <lineage>
        <taxon>Bacteria</taxon>
        <taxon>Bacillati</taxon>
        <taxon>Actinomycetota</taxon>
        <taxon>Actinomycetes</taxon>
        <taxon>Kitasatosporales</taxon>
        <taxon>Streptomycetaceae</taxon>
        <taxon>Streptomyces</taxon>
    </lineage>
</organism>
<evidence type="ECO:0000313" key="2">
    <source>
        <dbReference type="Proteomes" id="UP001501563"/>
    </source>
</evidence>
<protein>
    <submittedName>
        <fullName evidence="1">Uncharacterized protein</fullName>
    </submittedName>
</protein>